<protein>
    <submittedName>
        <fullName evidence="1">Uncharacterized protein</fullName>
    </submittedName>
</protein>
<organism evidence="1">
    <name type="scientific">Xanthomonas vasicola pv. vasculorum NCPPB 890</name>
    <dbReference type="NCBI Taxonomy" id="1184265"/>
    <lineage>
        <taxon>Bacteria</taxon>
        <taxon>Pseudomonadati</taxon>
        <taxon>Pseudomonadota</taxon>
        <taxon>Gammaproteobacteria</taxon>
        <taxon>Lysobacterales</taxon>
        <taxon>Lysobacteraceae</taxon>
        <taxon>Xanthomonas</taxon>
    </lineage>
</organism>
<name>A0A836ZTD7_XANVA</name>
<dbReference type="EMBL" id="AKBN01001715">
    <property type="protein sequence ID" value="KFA00013.1"/>
    <property type="molecule type" value="Genomic_DNA"/>
</dbReference>
<evidence type="ECO:0000313" key="1">
    <source>
        <dbReference type="EMBL" id="KFA00013.1"/>
    </source>
</evidence>
<reference evidence="1" key="1">
    <citation type="submission" date="2012-05" db="EMBL/GenBank/DDBJ databases">
        <authorList>
            <person name="Studholme D.J."/>
            <person name="Wasukira A."/>
            <person name="Grant M."/>
        </authorList>
    </citation>
    <scope>NUCLEOTIDE SEQUENCE [LARGE SCALE GENOMIC DNA]</scope>
    <source>
        <strain evidence="1">NCPPB 890</strain>
    </source>
</reference>
<gene>
    <name evidence="1" type="ORF">A11K_0124820</name>
</gene>
<dbReference type="AlphaFoldDB" id="A0A836ZTD7"/>
<accession>A0A836ZTD7</accession>
<sequence>MCSLLLILTHDLEDLALRIAAVVHLLSKAGIAFEFANRYAGMLQLLAMRGQIGGDGEHQLVAVFAVVTALPGARVSGCCR</sequence>
<comment type="caution">
    <text evidence="1">The sequence shown here is derived from an EMBL/GenBank/DDBJ whole genome shotgun (WGS) entry which is preliminary data.</text>
</comment>
<proteinExistence type="predicted"/>